<evidence type="ECO:0000256" key="3">
    <source>
        <dbReference type="ARBA" id="ARBA00016116"/>
    </source>
</evidence>
<dbReference type="Gene3D" id="1.20.810.10">
    <property type="entry name" value="Cytochrome Bc1 Complex, Chain C"/>
    <property type="match status" value="1"/>
</dbReference>
<dbReference type="PATRIC" id="fig|584657.3.peg.280"/>
<feature type="transmembrane region" description="Helical" evidence="6">
    <location>
        <begin position="359"/>
        <end position="381"/>
    </location>
</feature>
<dbReference type="GO" id="GO:0022904">
    <property type="term" value="P:respiratory electron transport chain"/>
    <property type="evidence" value="ECO:0007669"/>
    <property type="project" value="InterPro"/>
</dbReference>
<feature type="transmembrane region" description="Helical" evidence="6">
    <location>
        <begin position="324"/>
        <end position="347"/>
    </location>
</feature>
<dbReference type="InterPro" id="IPR027387">
    <property type="entry name" value="Cytb/b6-like_sf"/>
</dbReference>
<evidence type="ECO:0000256" key="1">
    <source>
        <dbReference type="ARBA" id="ARBA00001971"/>
    </source>
</evidence>
<dbReference type="PROSITE" id="PS51002">
    <property type="entry name" value="CYTB_NTER"/>
    <property type="match status" value="1"/>
</dbReference>
<dbReference type="Proteomes" id="UP000019494">
    <property type="component" value="Unassembled WGS sequence"/>
</dbReference>
<evidence type="ECO:0000256" key="6">
    <source>
        <dbReference type="SAM" id="Phobius"/>
    </source>
</evidence>
<feature type="transmembrane region" description="Helical" evidence="6">
    <location>
        <begin position="276"/>
        <end position="294"/>
    </location>
</feature>
<dbReference type="Pfam" id="PF00033">
    <property type="entry name" value="Cytochrome_B"/>
    <property type="match status" value="1"/>
</dbReference>
<dbReference type="EC" id="7.1.1.8" evidence="2"/>
<keyword evidence="6" id="KW-1133">Transmembrane helix</keyword>
<evidence type="ECO:0000313" key="9">
    <source>
        <dbReference type="Proteomes" id="UP000019494"/>
    </source>
</evidence>
<feature type="transmembrane region" description="Helical" evidence="6">
    <location>
        <begin position="46"/>
        <end position="72"/>
    </location>
</feature>
<name>W9GNA1_9MICO</name>
<comment type="catalytic activity">
    <reaction evidence="4">
        <text>a quinol + 2 Fe(III)-[cytochrome c](out) = a quinone + 2 Fe(II)-[cytochrome c](out) + 2 H(+)(out)</text>
        <dbReference type="Rhea" id="RHEA:11484"/>
        <dbReference type="Rhea" id="RHEA-COMP:10350"/>
        <dbReference type="Rhea" id="RHEA-COMP:14399"/>
        <dbReference type="ChEBI" id="CHEBI:15378"/>
        <dbReference type="ChEBI" id="CHEBI:24646"/>
        <dbReference type="ChEBI" id="CHEBI:29033"/>
        <dbReference type="ChEBI" id="CHEBI:29034"/>
        <dbReference type="ChEBI" id="CHEBI:132124"/>
        <dbReference type="EC" id="7.1.1.8"/>
    </reaction>
</comment>
<evidence type="ECO:0000256" key="2">
    <source>
        <dbReference type="ARBA" id="ARBA00012951"/>
    </source>
</evidence>
<reference evidence="9" key="1">
    <citation type="submission" date="2013-08" db="EMBL/GenBank/DDBJ databases">
        <title>Intrasporangium oryzae NRRL B-24470.</title>
        <authorList>
            <person name="Liu H."/>
            <person name="Wang G."/>
        </authorList>
    </citation>
    <scope>NUCLEOTIDE SEQUENCE [LARGE SCALE GENOMIC DNA]</scope>
    <source>
        <strain evidence="9">Q5-1</strain>
    </source>
</reference>
<dbReference type="InterPro" id="IPR036150">
    <property type="entry name" value="Cyt_b/b6_C_sf"/>
</dbReference>
<dbReference type="PANTHER" id="PTHR19271:SF16">
    <property type="entry name" value="CYTOCHROME B"/>
    <property type="match status" value="1"/>
</dbReference>
<protein>
    <recommendedName>
        <fullName evidence="3">Cytochrome bc1 complex cytochrome b subunit</fullName>
        <ecNumber evidence="2">7.1.1.8</ecNumber>
    </recommendedName>
    <alternativeName>
        <fullName evidence="5">Cytochrome bc1 reductase complex subunit QcrB</fullName>
    </alternativeName>
</protein>
<dbReference type="EMBL" id="AWQS01000005">
    <property type="protein sequence ID" value="EWT07751.1"/>
    <property type="molecule type" value="Genomic_DNA"/>
</dbReference>
<dbReference type="InterPro" id="IPR005797">
    <property type="entry name" value="Cyt_b/b6_N"/>
</dbReference>
<proteinExistence type="predicted"/>
<dbReference type="PANTHER" id="PTHR19271">
    <property type="entry name" value="CYTOCHROME B"/>
    <property type="match status" value="1"/>
</dbReference>
<dbReference type="AlphaFoldDB" id="W9GNA1"/>
<feature type="transmembrane region" description="Helical" evidence="6">
    <location>
        <begin position="132"/>
        <end position="152"/>
    </location>
</feature>
<evidence type="ECO:0000313" key="8">
    <source>
        <dbReference type="EMBL" id="EWT07751.1"/>
    </source>
</evidence>
<dbReference type="InterPro" id="IPR016174">
    <property type="entry name" value="Di-haem_cyt_TM"/>
</dbReference>
<organism evidence="8 9">
    <name type="scientific">Intrasporangium chromatireducens Q5-1</name>
    <dbReference type="NCBI Taxonomy" id="584657"/>
    <lineage>
        <taxon>Bacteria</taxon>
        <taxon>Bacillati</taxon>
        <taxon>Actinomycetota</taxon>
        <taxon>Actinomycetes</taxon>
        <taxon>Micrococcales</taxon>
        <taxon>Intrasporangiaceae</taxon>
        <taxon>Intrasporangium</taxon>
    </lineage>
</organism>
<evidence type="ECO:0000259" key="7">
    <source>
        <dbReference type="PROSITE" id="PS51002"/>
    </source>
</evidence>
<dbReference type="GO" id="GO:0008121">
    <property type="term" value="F:quinol-cytochrome-c reductase activity"/>
    <property type="evidence" value="ECO:0007669"/>
    <property type="project" value="UniProtKB-EC"/>
</dbReference>
<keyword evidence="6" id="KW-0812">Transmembrane</keyword>
<feature type="transmembrane region" description="Helical" evidence="6">
    <location>
        <begin position="194"/>
        <end position="215"/>
    </location>
</feature>
<evidence type="ECO:0000256" key="4">
    <source>
        <dbReference type="ARBA" id="ARBA00029351"/>
    </source>
</evidence>
<comment type="caution">
    <text evidence="8">The sequence shown here is derived from an EMBL/GenBank/DDBJ whole genome shotgun (WGS) entry which is preliminary data.</text>
</comment>
<dbReference type="SUPFAM" id="SSF81342">
    <property type="entry name" value="Transmembrane di-heme cytochromes"/>
    <property type="match status" value="1"/>
</dbReference>
<gene>
    <name evidence="8" type="ORF">N864_23590</name>
</gene>
<keyword evidence="6" id="KW-0472">Membrane</keyword>
<evidence type="ECO:0000256" key="5">
    <source>
        <dbReference type="ARBA" id="ARBA00029568"/>
    </source>
</evidence>
<dbReference type="OrthoDB" id="9804503at2"/>
<accession>W9GNA1</accession>
<dbReference type="RefSeq" id="WP_034712527.1">
    <property type="nucleotide sequence ID" value="NZ_AWQS01000005.1"/>
</dbReference>
<sequence length="390" mass="42530">MSQISTTPPAPPVLRPSRSRRFVQAVDQRLGLDALRYPVPEHANNLAWSLGGLTAAALLILIATGVVLAQFYDPTPEVANASVRTIVEDIMLGRFLRSLHFWTAQAMYVLAALHLIRVFFHGSYKRPREANWLIGVSMFGLTLLAIFTGTVLKWDQEGYEALAHNLELGKILGGAGFWFSSTFAAHTPILVRLYSAHIMLIPGLLVLLVILHALLIKKHKISSHPGLPAPAPDTPANLVSGSPVQDGPAGLAQVTTPSGETYSEAQEPFTHHLRRVGAFGLVLLAVLSAVAVFFPPPVGSTPVAGIEVTKPMWPFWWMFTLENWFGLPAILWGGLAFFLLLFAVPFVDRNPKRSWRTRPVAMTIGALVLTALIVLTILMAVTTPAAHLNM</sequence>
<feature type="transmembrane region" description="Helical" evidence="6">
    <location>
        <begin position="99"/>
        <end position="120"/>
    </location>
</feature>
<dbReference type="GO" id="GO:0016020">
    <property type="term" value="C:membrane"/>
    <property type="evidence" value="ECO:0007669"/>
    <property type="project" value="InterPro"/>
</dbReference>
<comment type="cofactor">
    <cofactor evidence="1">
        <name>heme</name>
        <dbReference type="ChEBI" id="CHEBI:30413"/>
    </cofactor>
</comment>
<feature type="domain" description="Cytochrome b/b6 N-terminal region profile" evidence="7">
    <location>
        <begin position="22"/>
        <end position="225"/>
    </location>
</feature>
<dbReference type="SUPFAM" id="SSF81648">
    <property type="entry name" value="a domain/subunit of cytochrome bc1 complex (Ubiquinol-cytochrome c reductase)"/>
    <property type="match status" value="1"/>
</dbReference>
<keyword evidence="9" id="KW-1185">Reference proteome</keyword>
<dbReference type="GO" id="GO:0016491">
    <property type="term" value="F:oxidoreductase activity"/>
    <property type="evidence" value="ECO:0007669"/>
    <property type="project" value="InterPro"/>
</dbReference>